<name>A0A0G1GHD3_9BACT</name>
<keyword evidence="2" id="KW-0808">Transferase</keyword>
<dbReference type="SUPFAM" id="SSF53756">
    <property type="entry name" value="UDP-Glycosyltransferase/glycogen phosphorylase"/>
    <property type="match status" value="1"/>
</dbReference>
<dbReference type="GO" id="GO:0016758">
    <property type="term" value="F:hexosyltransferase activity"/>
    <property type="evidence" value="ECO:0007669"/>
    <property type="project" value="TreeGrafter"/>
</dbReference>
<protein>
    <submittedName>
        <fullName evidence="2">Glycosyl transferase, family I</fullName>
    </submittedName>
</protein>
<dbReference type="CDD" id="cd03801">
    <property type="entry name" value="GT4_PimA-like"/>
    <property type="match status" value="1"/>
</dbReference>
<dbReference type="PANTHER" id="PTHR45947">
    <property type="entry name" value="SULFOQUINOVOSYL TRANSFERASE SQD2"/>
    <property type="match status" value="1"/>
</dbReference>
<dbReference type="Pfam" id="PF13692">
    <property type="entry name" value="Glyco_trans_1_4"/>
    <property type="match status" value="1"/>
</dbReference>
<proteinExistence type="predicted"/>
<feature type="domain" description="Glycosyltransferase subfamily 4-like N-terminal" evidence="1">
    <location>
        <begin position="17"/>
        <end position="208"/>
    </location>
</feature>
<dbReference type="Gene3D" id="3.40.50.2000">
    <property type="entry name" value="Glycogen Phosphorylase B"/>
    <property type="match status" value="2"/>
</dbReference>
<organism evidence="2 3">
    <name type="scientific">Candidatus Collierbacteria bacterium GW2011_GWA1_44_12</name>
    <dbReference type="NCBI Taxonomy" id="1618376"/>
    <lineage>
        <taxon>Bacteria</taxon>
        <taxon>Candidatus Collieribacteriota</taxon>
    </lineage>
</organism>
<gene>
    <name evidence="2" type="ORF">UW23_C0042G0003</name>
</gene>
<sequence length="401" mass="45282">MKVLMLTPYLPYPDSSGGQIRTLNLLKHLCKDNEITLFSLIKDKKENENIKHLLKYCKKVRTFQRSKTPWTLKNILRTGFSLDPFLIVRNHASGVKEAVTHELEDNGYDLIHAETFYVMPHIPKTNLPVVLVDQTIEYLVYQHYVNQTAPKILKPLLQIDVEKLKRSERYYWRHATQVVAVSEADKKEMLKLEPGMDVNIVPNGVNLDLFQKKNNWNDKVKTILFVSNFKWLQNIEAALVLIKDVFPLVRKSIKDAQLLIVGQHITPGIMEAAKGKDGVIINSIAENDIDTLVNAYHDSTVFASTIKGPGGTRLKNLAAMASCLPIVSTRVGMEGLNTKPGEHVLIGDTPKEIADHVVKLIKSPSLAETLAKAARKLVEEHFDYASITKKLEAVYEEQVSK</sequence>
<evidence type="ECO:0000313" key="2">
    <source>
        <dbReference type="EMBL" id="KKT34361.1"/>
    </source>
</evidence>
<comment type="caution">
    <text evidence="2">The sequence shown here is derived from an EMBL/GenBank/DDBJ whole genome shotgun (WGS) entry which is preliminary data.</text>
</comment>
<accession>A0A0G1GHD3</accession>
<dbReference type="Pfam" id="PF13439">
    <property type="entry name" value="Glyco_transf_4"/>
    <property type="match status" value="1"/>
</dbReference>
<dbReference type="PANTHER" id="PTHR45947:SF3">
    <property type="entry name" value="SULFOQUINOVOSYL TRANSFERASE SQD2"/>
    <property type="match status" value="1"/>
</dbReference>
<dbReference type="InterPro" id="IPR050194">
    <property type="entry name" value="Glycosyltransferase_grp1"/>
</dbReference>
<dbReference type="InterPro" id="IPR028098">
    <property type="entry name" value="Glyco_trans_4-like_N"/>
</dbReference>
<evidence type="ECO:0000313" key="3">
    <source>
        <dbReference type="Proteomes" id="UP000034069"/>
    </source>
</evidence>
<dbReference type="EMBL" id="LCHN01000042">
    <property type="protein sequence ID" value="KKT34361.1"/>
    <property type="molecule type" value="Genomic_DNA"/>
</dbReference>
<dbReference type="AlphaFoldDB" id="A0A0G1GHD3"/>
<evidence type="ECO:0000259" key="1">
    <source>
        <dbReference type="Pfam" id="PF13439"/>
    </source>
</evidence>
<dbReference type="Proteomes" id="UP000034069">
    <property type="component" value="Unassembled WGS sequence"/>
</dbReference>
<reference evidence="2 3" key="1">
    <citation type="journal article" date="2015" name="Nature">
        <title>rRNA introns, odd ribosomes, and small enigmatic genomes across a large radiation of phyla.</title>
        <authorList>
            <person name="Brown C.T."/>
            <person name="Hug L.A."/>
            <person name="Thomas B.C."/>
            <person name="Sharon I."/>
            <person name="Castelle C.J."/>
            <person name="Singh A."/>
            <person name="Wilkins M.J."/>
            <person name="Williams K.H."/>
            <person name="Banfield J.F."/>
        </authorList>
    </citation>
    <scope>NUCLEOTIDE SEQUENCE [LARGE SCALE GENOMIC DNA]</scope>
</reference>